<evidence type="ECO:0000259" key="2">
    <source>
        <dbReference type="PROSITE" id="PS50011"/>
    </source>
</evidence>
<dbReference type="GO" id="GO:0004674">
    <property type="term" value="F:protein serine/threonine kinase activity"/>
    <property type="evidence" value="ECO:0007669"/>
    <property type="project" value="TreeGrafter"/>
</dbReference>
<feature type="domain" description="Protein kinase" evidence="2">
    <location>
        <begin position="1"/>
        <end position="178"/>
    </location>
</feature>
<feature type="compositionally biased region" description="Polar residues" evidence="1">
    <location>
        <begin position="62"/>
        <end position="72"/>
    </location>
</feature>
<sequence length="178" mass="19791">MAHRDIKPSNILIYDEPSSEGSLVLKLTDFGLSIDLSHDLTWEAGSLALQSARPCDSDKSRTTSPNNGSKTPGSEVLDVLSATELLASDIWNLGCVFTELLAFLVCGGSIGVTNFRDFITTTEDRISSDMFNDTRFDDGEKVKDQVDFPNINFDDSLRLFIDAEVYKYTIEHYFTTRG</sequence>
<protein>
    <recommendedName>
        <fullName evidence="2">Protein kinase domain-containing protein</fullName>
    </recommendedName>
</protein>
<dbReference type="GO" id="GO:0005524">
    <property type="term" value="F:ATP binding"/>
    <property type="evidence" value="ECO:0007669"/>
    <property type="project" value="InterPro"/>
</dbReference>
<comment type="caution">
    <text evidence="3">The sequence shown here is derived from an EMBL/GenBank/DDBJ whole genome shotgun (WGS) entry which is preliminary data.</text>
</comment>
<dbReference type="InterPro" id="IPR011009">
    <property type="entry name" value="Kinase-like_dom_sf"/>
</dbReference>
<dbReference type="PROSITE" id="PS00108">
    <property type="entry name" value="PROTEIN_KINASE_ST"/>
    <property type="match status" value="1"/>
</dbReference>
<dbReference type="AlphaFoldDB" id="A0A9W8W9V8"/>
<dbReference type="OrthoDB" id="248923at2759"/>
<organism evidence="3 4">
    <name type="scientific">Fusarium piperis</name>
    <dbReference type="NCBI Taxonomy" id="1435070"/>
    <lineage>
        <taxon>Eukaryota</taxon>
        <taxon>Fungi</taxon>
        <taxon>Dikarya</taxon>
        <taxon>Ascomycota</taxon>
        <taxon>Pezizomycotina</taxon>
        <taxon>Sordariomycetes</taxon>
        <taxon>Hypocreomycetidae</taxon>
        <taxon>Hypocreales</taxon>
        <taxon>Nectriaceae</taxon>
        <taxon>Fusarium</taxon>
        <taxon>Fusarium solani species complex</taxon>
    </lineage>
</organism>
<dbReference type="PROSITE" id="PS50011">
    <property type="entry name" value="PROTEIN_KINASE_DOM"/>
    <property type="match status" value="1"/>
</dbReference>
<feature type="region of interest" description="Disordered" evidence="1">
    <location>
        <begin position="53"/>
        <end position="73"/>
    </location>
</feature>
<dbReference type="PANTHER" id="PTHR24359">
    <property type="entry name" value="SERINE/THREONINE-PROTEIN KINASE SBK1"/>
    <property type="match status" value="1"/>
</dbReference>
<gene>
    <name evidence="3" type="ORF">N0V84_007590</name>
</gene>
<reference evidence="3" key="1">
    <citation type="submission" date="2022-10" db="EMBL/GenBank/DDBJ databases">
        <title>Tapping the CABI collections for fungal endophytes: first genome assemblies for Collariella, Neodidymelliopsis, Ascochyta clinopodiicola, Didymella pomorum, Didymosphaeria variabile, Neocosmospora piperis and Neocucurbitaria cava.</title>
        <authorList>
            <person name="Hill R."/>
        </authorList>
    </citation>
    <scope>NUCLEOTIDE SEQUENCE</scope>
    <source>
        <strain evidence="3">IMI 366586</strain>
    </source>
</reference>
<evidence type="ECO:0000256" key="1">
    <source>
        <dbReference type="SAM" id="MobiDB-lite"/>
    </source>
</evidence>
<name>A0A9W8W9V8_9HYPO</name>
<dbReference type="InterPro" id="IPR008271">
    <property type="entry name" value="Ser/Thr_kinase_AS"/>
</dbReference>
<dbReference type="Pfam" id="PF00069">
    <property type="entry name" value="Pkinase"/>
    <property type="match status" value="1"/>
</dbReference>
<dbReference type="Gene3D" id="1.10.510.10">
    <property type="entry name" value="Transferase(Phosphotransferase) domain 1"/>
    <property type="match status" value="1"/>
</dbReference>
<dbReference type="Proteomes" id="UP001140502">
    <property type="component" value="Unassembled WGS sequence"/>
</dbReference>
<keyword evidence="4" id="KW-1185">Reference proteome</keyword>
<evidence type="ECO:0000313" key="3">
    <source>
        <dbReference type="EMBL" id="KAJ4316995.1"/>
    </source>
</evidence>
<accession>A0A9W8W9V8</accession>
<dbReference type="PANTHER" id="PTHR24359:SF1">
    <property type="entry name" value="INHIBITOR OF NUCLEAR FACTOR KAPPA-B KINASE EPSILON SUBUNIT HOMOLOG 1-RELATED"/>
    <property type="match status" value="1"/>
</dbReference>
<proteinExistence type="predicted"/>
<dbReference type="EMBL" id="JAPEUR010000169">
    <property type="protein sequence ID" value="KAJ4316995.1"/>
    <property type="molecule type" value="Genomic_DNA"/>
</dbReference>
<dbReference type="SUPFAM" id="SSF56112">
    <property type="entry name" value="Protein kinase-like (PK-like)"/>
    <property type="match status" value="1"/>
</dbReference>
<evidence type="ECO:0000313" key="4">
    <source>
        <dbReference type="Proteomes" id="UP001140502"/>
    </source>
</evidence>
<dbReference type="InterPro" id="IPR000719">
    <property type="entry name" value="Prot_kinase_dom"/>
</dbReference>